<protein>
    <submittedName>
        <fullName evidence="7">Response regulator transcription factor</fullName>
    </submittedName>
</protein>
<evidence type="ECO:0000256" key="2">
    <source>
        <dbReference type="ARBA" id="ARBA00023125"/>
    </source>
</evidence>
<dbReference type="InterPro" id="IPR039420">
    <property type="entry name" value="WalR-like"/>
</dbReference>
<dbReference type="Gene3D" id="1.10.10.10">
    <property type="entry name" value="Winged helix-like DNA-binding domain superfamily/Winged helix DNA-binding domain"/>
    <property type="match status" value="1"/>
</dbReference>
<organism evidence="7 8">
    <name type="scientific">Luteibacter sahnii</name>
    <dbReference type="NCBI Taxonomy" id="3021977"/>
    <lineage>
        <taxon>Bacteria</taxon>
        <taxon>Pseudomonadati</taxon>
        <taxon>Pseudomonadota</taxon>
        <taxon>Gammaproteobacteria</taxon>
        <taxon>Lysobacterales</taxon>
        <taxon>Rhodanobacteraceae</taxon>
        <taxon>Luteibacter</taxon>
    </lineage>
</organism>
<sequence length="227" mass="24172">MFRTVLVADGQPLVAAGVKAVLRSHRHRVVGAAHDTDTLFAHLRDTACDLLVTELSLPSGVMPDGMPMIRRIRRQHPQVRIVLLTALAQPAVLRALRDLGVVAVFDKRSDLKHLPMAVHAAMIGRDYLSPASRHPTPASPPGRGLGSGLTPRERDVLGAYAQGHGLDAIAHTMGRSIKTISRQKRSAMAKLGLANDAQFYRYLAGLHADAGSADAVAASPPGRTACA</sequence>
<evidence type="ECO:0000313" key="8">
    <source>
        <dbReference type="Proteomes" id="UP001528850"/>
    </source>
</evidence>
<dbReference type="InterPro" id="IPR000792">
    <property type="entry name" value="Tscrpt_reg_LuxR_C"/>
</dbReference>
<keyword evidence="1" id="KW-0597">Phosphoprotein</keyword>
<evidence type="ECO:0000256" key="1">
    <source>
        <dbReference type="ARBA" id="ARBA00022553"/>
    </source>
</evidence>
<dbReference type="PANTHER" id="PTHR43214:SF17">
    <property type="entry name" value="TRANSCRIPTIONAL REGULATORY PROTEIN RCSB"/>
    <property type="match status" value="1"/>
</dbReference>
<dbReference type="EMBL" id="JARJJS010000001">
    <property type="protein sequence ID" value="MDF4024063.1"/>
    <property type="molecule type" value="Genomic_DNA"/>
</dbReference>
<reference evidence="7 8" key="1">
    <citation type="journal article" date="2024" name="Curr. Microbiol.">
        <title>Luteibacter sahnii sp. nov., A Novel Yellow-Colored Xanthomonadin Pigment Producing Probiotic Bacterium from Healthy Rice Seed Microbiome.</title>
        <authorList>
            <person name="Jaiswal G."/>
            <person name="Rana R."/>
            <person name="Nayak P.K."/>
            <person name="Chouhan R."/>
            <person name="Gandhi S.G."/>
            <person name="Patel H.K."/>
            <person name="Patil P.B."/>
        </authorList>
    </citation>
    <scope>NUCLEOTIDE SEQUENCE [LARGE SCALE GENOMIC DNA]</scope>
    <source>
        <strain evidence="7 8">PPL201</strain>
    </source>
</reference>
<feature type="region of interest" description="Disordered" evidence="4">
    <location>
        <begin position="129"/>
        <end position="151"/>
    </location>
</feature>
<dbReference type="InterPro" id="IPR036388">
    <property type="entry name" value="WH-like_DNA-bd_sf"/>
</dbReference>
<dbReference type="CDD" id="cd06170">
    <property type="entry name" value="LuxR_C_like"/>
    <property type="match status" value="1"/>
</dbReference>
<evidence type="ECO:0000256" key="3">
    <source>
        <dbReference type="PROSITE-ProRule" id="PRU00169"/>
    </source>
</evidence>
<dbReference type="SMART" id="SM00421">
    <property type="entry name" value="HTH_LUXR"/>
    <property type="match status" value="1"/>
</dbReference>
<dbReference type="InterPro" id="IPR016032">
    <property type="entry name" value="Sig_transdc_resp-reg_C-effctor"/>
</dbReference>
<dbReference type="InterPro" id="IPR011006">
    <property type="entry name" value="CheY-like_superfamily"/>
</dbReference>
<dbReference type="PROSITE" id="PS50110">
    <property type="entry name" value="RESPONSE_REGULATORY"/>
    <property type="match status" value="1"/>
</dbReference>
<dbReference type="SUPFAM" id="SSF46894">
    <property type="entry name" value="C-terminal effector domain of the bipartite response regulators"/>
    <property type="match status" value="1"/>
</dbReference>
<dbReference type="Pfam" id="PF00196">
    <property type="entry name" value="GerE"/>
    <property type="match status" value="1"/>
</dbReference>
<evidence type="ECO:0000313" key="7">
    <source>
        <dbReference type="EMBL" id="MDF4024063.1"/>
    </source>
</evidence>
<dbReference type="InterPro" id="IPR058245">
    <property type="entry name" value="NreC/VraR/RcsB-like_REC"/>
</dbReference>
<evidence type="ECO:0000256" key="4">
    <source>
        <dbReference type="SAM" id="MobiDB-lite"/>
    </source>
</evidence>
<evidence type="ECO:0000259" key="5">
    <source>
        <dbReference type="PROSITE" id="PS50043"/>
    </source>
</evidence>
<name>A0ABT6B7K2_9GAMM</name>
<feature type="domain" description="HTH luxR-type" evidence="5">
    <location>
        <begin position="142"/>
        <end position="207"/>
    </location>
</feature>
<dbReference type="PROSITE" id="PS50043">
    <property type="entry name" value="HTH_LUXR_2"/>
    <property type="match status" value="1"/>
</dbReference>
<dbReference type="PANTHER" id="PTHR43214">
    <property type="entry name" value="TWO-COMPONENT RESPONSE REGULATOR"/>
    <property type="match status" value="1"/>
</dbReference>
<accession>A0ABT6B7K2</accession>
<dbReference type="Proteomes" id="UP001528850">
    <property type="component" value="Unassembled WGS sequence"/>
</dbReference>
<feature type="domain" description="Response regulatory" evidence="6">
    <location>
        <begin position="4"/>
        <end position="122"/>
    </location>
</feature>
<evidence type="ECO:0000259" key="6">
    <source>
        <dbReference type="PROSITE" id="PS50110"/>
    </source>
</evidence>
<dbReference type="Pfam" id="PF00072">
    <property type="entry name" value="Response_reg"/>
    <property type="match status" value="1"/>
</dbReference>
<dbReference type="InterPro" id="IPR001789">
    <property type="entry name" value="Sig_transdc_resp-reg_receiver"/>
</dbReference>
<comment type="caution">
    <text evidence="7">The sequence shown here is derived from an EMBL/GenBank/DDBJ whole genome shotgun (WGS) entry which is preliminary data.</text>
</comment>
<comment type="caution">
    <text evidence="3">Lacks conserved residue(s) required for the propagation of feature annotation.</text>
</comment>
<dbReference type="CDD" id="cd17535">
    <property type="entry name" value="REC_NarL-like"/>
    <property type="match status" value="1"/>
</dbReference>
<keyword evidence="8" id="KW-1185">Reference proteome</keyword>
<gene>
    <name evidence="7" type="ORF">P3W24_03630</name>
</gene>
<keyword evidence="2" id="KW-0238">DNA-binding</keyword>
<dbReference type="SUPFAM" id="SSF52172">
    <property type="entry name" value="CheY-like"/>
    <property type="match status" value="1"/>
</dbReference>
<dbReference type="SMART" id="SM00448">
    <property type="entry name" value="REC"/>
    <property type="match status" value="1"/>
</dbReference>
<dbReference type="Gene3D" id="3.40.50.2300">
    <property type="match status" value="1"/>
</dbReference>
<proteinExistence type="predicted"/>